<feature type="transmembrane region" description="Helical" evidence="5">
    <location>
        <begin position="95"/>
        <end position="114"/>
    </location>
</feature>
<dbReference type="KEGG" id="ocy:OSSY52_16520"/>
<evidence type="ECO:0000256" key="3">
    <source>
        <dbReference type="ARBA" id="ARBA00022989"/>
    </source>
</evidence>
<proteinExistence type="predicted"/>
<organism evidence="6 7">
    <name type="scientific">Tepiditoga spiralis</name>
    <dbReference type="NCBI Taxonomy" id="2108365"/>
    <lineage>
        <taxon>Bacteria</taxon>
        <taxon>Thermotogati</taxon>
        <taxon>Thermotogota</taxon>
        <taxon>Thermotogae</taxon>
        <taxon>Petrotogales</taxon>
        <taxon>Petrotogaceae</taxon>
        <taxon>Tepiditoga</taxon>
    </lineage>
</organism>
<feature type="transmembrane region" description="Helical" evidence="5">
    <location>
        <begin position="285"/>
        <end position="303"/>
    </location>
</feature>
<evidence type="ECO:0000313" key="6">
    <source>
        <dbReference type="EMBL" id="BBE31511.1"/>
    </source>
</evidence>
<dbReference type="Proteomes" id="UP000516361">
    <property type="component" value="Chromosome"/>
</dbReference>
<evidence type="ECO:0000256" key="1">
    <source>
        <dbReference type="ARBA" id="ARBA00004141"/>
    </source>
</evidence>
<dbReference type="InParanoid" id="A0A7G1G536"/>
<name>A0A7G1G536_9BACT</name>
<gene>
    <name evidence="6" type="primary">ehrB</name>
    <name evidence="6" type="ORF">OSSY52_16520</name>
</gene>
<feature type="transmembrane region" description="Helical" evidence="5">
    <location>
        <begin position="219"/>
        <end position="241"/>
    </location>
</feature>
<dbReference type="PANTHER" id="PTHR43359:SF1">
    <property type="entry name" value="FORMATE HYDROGENLYASE SUBUNIT 4-RELATED"/>
    <property type="match status" value="1"/>
</dbReference>
<dbReference type="Pfam" id="PF00146">
    <property type="entry name" value="NADHdh"/>
    <property type="match status" value="1"/>
</dbReference>
<comment type="subcellular location">
    <subcellularLocation>
        <location evidence="1">Membrane</location>
        <topology evidence="1">Multi-pass membrane protein</topology>
    </subcellularLocation>
</comment>
<keyword evidence="7" id="KW-1185">Reference proteome</keyword>
<evidence type="ECO:0000256" key="5">
    <source>
        <dbReference type="SAM" id="Phobius"/>
    </source>
</evidence>
<keyword evidence="3 5" id="KW-1133">Transmembrane helix</keyword>
<feature type="transmembrane region" description="Helical" evidence="5">
    <location>
        <begin position="169"/>
        <end position="186"/>
    </location>
</feature>
<accession>A0A7G1G536</accession>
<sequence length="304" mass="34329">MKSIILFILTIFLSPLFSGIILKTKAFFSGKKGPSIFINYYTLKKLLFNKGSVYSSTTTFIFKIGPIISFTVALIALMFFPIAGFNSILSFNGDIVFIIYLMGLSRFFTIISAMDTGSSFEGMGGSREGYYSALAELTLFMSIISLVNMNGYSSFMNILNFNKNIWSDYGLSLILIIISLFMILLTENSRVPVDDPKTHLELTMIHEVMVLDHSGPDLGFIHFGANLKLMFYAAFIAKLLMFFSFNNFYLDTIIFYGIIFLIYVFIGVIESLIPRFKFEKVPKFILTSFSLSILANILVKGFLK</sequence>
<dbReference type="GO" id="GO:0005886">
    <property type="term" value="C:plasma membrane"/>
    <property type="evidence" value="ECO:0007669"/>
    <property type="project" value="TreeGrafter"/>
</dbReference>
<dbReference type="EMBL" id="AP018712">
    <property type="protein sequence ID" value="BBE31511.1"/>
    <property type="molecule type" value="Genomic_DNA"/>
</dbReference>
<feature type="transmembrane region" description="Helical" evidence="5">
    <location>
        <begin position="253"/>
        <end position="273"/>
    </location>
</feature>
<dbReference type="PANTHER" id="PTHR43359">
    <property type="entry name" value="FORMATE HYDROGENLYASE SUBUNIT 4"/>
    <property type="match status" value="1"/>
</dbReference>
<protein>
    <submittedName>
        <fullName evidence="6">Hydrogenase</fullName>
    </submittedName>
</protein>
<feature type="transmembrane region" description="Helical" evidence="5">
    <location>
        <begin position="129"/>
        <end position="148"/>
    </location>
</feature>
<dbReference type="AlphaFoldDB" id="A0A7G1G536"/>
<reference evidence="6 7" key="1">
    <citation type="submission" date="2018-06" db="EMBL/GenBank/DDBJ databases">
        <title>Genome sequencing of Oceanotoga sp. sy52.</title>
        <authorList>
            <person name="Mori K."/>
        </authorList>
    </citation>
    <scope>NUCLEOTIDE SEQUENCE [LARGE SCALE GENOMIC DNA]</scope>
    <source>
        <strain evidence="7">sy52</strain>
    </source>
</reference>
<dbReference type="RefSeq" id="WP_190614089.1">
    <property type="nucleotide sequence ID" value="NZ_AP018712.1"/>
</dbReference>
<evidence type="ECO:0000256" key="4">
    <source>
        <dbReference type="ARBA" id="ARBA00023136"/>
    </source>
</evidence>
<keyword evidence="2 5" id="KW-0812">Transmembrane</keyword>
<keyword evidence="4 5" id="KW-0472">Membrane</keyword>
<evidence type="ECO:0000256" key="2">
    <source>
        <dbReference type="ARBA" id="ARBA00022692"/>
    </source>
</evidence>
<evidence type="ECO:0000313" key="7">
    <source>
        <dbReference type="Proteomes" id="UP000516361"/>
    </source>
</evidence>
<dbReference type="InterPro" id="IPR052561">
    <property type="entry name" value="ComplexI_Subunit1"/>
</dbReference>
<feature type="transmembrane region" description="Helical" evidence="5">
    <location>
        <begin position="60"/>
        <end position="83"/>
    </location>
</feature>
<dbReference type="InterPro" id="IPR001694">
    <property type="entry name" value="NADH_UbQ_OxRdtase_su1/FPO"/>
</dbReference>